<dbReference type="InterPro" id="IPR023299">
    <property type="entry name" value="ATPase_P-typ_cyto_dom_N"/>
</dbReference>
<dbReference type="OrthoDB" id="9760364at2"/>
<dbReference type="Gene3D" id="3.30.70.100">
    <property type="match status" value="1"/>
</dbReference>
<evidence type="ECO:0000256" key="3">
    <source>
        <dbReference type="ARBA" id="ARBA00022475"/>
    </source>
</evidence>
<evidence type="ECO:0000256" key="6">
    <source>
        <dbReference type="ARBA" id="ARBA00022692"/>
    </source>
</evidence>
<evidence type="ECO:0000256" key="1">
    <source>
        <dbReference type="ARBA" id="ARBA00004651"/>
    </source>
</evidence>
<dbReference type="SFLD" id="SFLDS00003">
    <property type="entry name" value="Haloacid_Dehalogenase"/>
    <property type="match status" value="1"/>
</dbReference>
<dbReference type="SUPFAM" id="SSF81653">
    <property type="entry name" value="Calcium ATPase, transduction domain A"/>
    <property type="match status" value="1"/>
</dbReference>
<dbReference type="GO" id="GO:0016887">
    <property type="term" value="F:ATP hydrolysis activity"/>
    <property type="evidence" value="ECO:0007669"/>
    <property type="project" value="InterPro"/>
</dbReference>
<evidence type="ECO:0000256" key="7">
    <source>
        <dbReference type="ARBA" id="ARBA00022723"/>
    </source>
</evidence>
<evidence type="ECO:0000259" key="18">
    <source>
        <dbReference type="PROSITE" id="PS50846"/>
    </source>
</evidence>
<keyword evidence="10 17" id="KW-0067">ATP-binding</keyword>
<dbReference type="FunFam" id="3.40.1110.10:FF:000066">
    <property type="entry name" value="Cadmium-translocating P-type ATPase"/>
    <property type="match status" value="1"/>
</dbReference>
<keyword evidence="11" id="KW-0460">Magnesium</keyword>
<organism evidence="19 21">
    <name type="scientific">Alkalithermobacter thermoalcaliphilus JW-YL-7 = DSM 7308</name>
    <dbReference type="NCBI Taxonomy" id="1121328"/>
    <lineage>
        <taxon>Bacteria</taxon>
        <taxon>Bacillati</taxon>
        <taxon>Bacillota</taxon>
        <taxon>Clostridia</taxon>
        <taxon>Peptostreptococcales</taxon>
        <taxon>Tepidibacteraceae</taxon>
        <taxon>Alkalithermobacter</taxon>
    </lineage>
</organism>
<dbReference type="Gene3D" id="2.70.150.10">
    <property type="entry name" value="Calcium-transporting ATPase, cytoplasmic transduction domain A"/>
    <property type="match status" value="1"/>
</dbReference>
<dbReference type="InterPro" id="IPR023298">
    <property type="entry name" value="ATPase_P-typ_TM_dom_sf"/>
</dbReference>
<dbReference type="STRING" id="1121328.JWYL7_0471"/>
<dbReference type="Gene3D" id="3.40.50.1000">
    <property type="entry name" value="HAD superfamily/HAD-like"/>
    <property type="match status" value="1"/>
</dbReference>
<dbReference type="InterPro" id="IPR051014">
    <property type="entry name" value="Cation_Transport_ATPase_IB"/>
</dbReference>
<dbReference type="InterPro" id="IPR006121">
    <property type="entry name" value="HMA_dom"/>
</dbReference>
<evidence type="ECO:0000256" key="8">
    <source>
        <dbReference type="ARBA" id="ARBA00022741"/>
    </source>
</evidence>
<dbReference type="EMBL" id="LSFY01000001">
    <property type="protein sequence ID" value="KXZ39396.1"/>
    <property type="molecule type" value="Genomic_DNA"/>
</dbReference>
<evidence type="ECO:0000313" key="21">
    <source>
        <dbReference type="Proteomes" id="UP000092605"/>
    </source>
</evidence>
<evidence type="ECO:0000256" key="17">
    <source>
        <dbReference type="RuleBase" id="RU362081"/>
    </source>
</evidence>
<feature type="transmembrane region" description="Helical" evidence="17">
    <location>
        <begin position="316"/>
        <end position="336"/>
    </location>
</feature>
<feature type="domain" description="HMA" evidence="18">
    <location>
        <begin position="2"/>
        <end position="71"/>
    </location>
</feature>
<evidence type="ECO:0000313" key="20">
    <source>
        <dbReference type="EMBL" id="SHK53311.1"/>
    </source>
</evidence>
<keyword evidence="12" id="KW-1278">Translocase</keyword>
<gene>
    <name evidence="19" type="ORF">JWYL7_0471</name>
    <name evidence="20" type="ORF">SAMN05661008_00418</name>
</gene>
<comment type="subcellular location">
    <subcellularLocation>
        <location evidence="1">Cell membrane</location>
        <topology evidence="1">Multi-pass membrane protein</topology>
    </subcellularLocation>
</comment>
<dbReference type="Pfam" id="PF00403">
    <property type="entry name" value="HMA"/>
    <property type="match status" value="1"/>
</dbReference>
<dbReference type="SFLD" id="SFLDF00027">
    <property type="entry name" value="p-type_atpase"/>
    <property type="match status" value="1"/>
</dbReference>
<evidence type="ECO:0000256" key="12">
    <source>
        <dbReference type="ARBA" id="ARBA00022967"/>
    </source>
</evidence>
<dbReference type="InterPro" id="IPR018303">
    <property type="entry name" value="ATPase_P-typ_P_site"/>
</dbReference>
<dbReference type="GO" id="GO:0046872">
    <property type="term" value="F:metal ion binding"/>
    <property type="evidence" value="ECO:0007669"/>
    <property type="project" value="UniProtKB-KW"/>
</dbReference>
<evidence type="ECO:0000256" key="15">
    <source>
        <dbReference type="ARBA" id="ARBA00047308"/>
    </source>
</evidence>
<evidence type="ECO:0000256" key="16">
    <source>
        <dbReference type="ARBA" id="ARBA00049338"/>
    </source>
</evidence>
<dbReference type="InterPro" id="IPR027256">
    <property type="entry name" value="P-typ_ATPase_IB"/>
</dbReference>
<keyword evidence="13 17" id="KW-1133">Transmembrane helix</keyword>
<feature type="transmembrane region" description="Helical" evidence="17">
    <location>
        <begin position="675"/>
        <end position="694"/>
    </location>
</feature>
<comment type="similarity">
    <text evidence="2 17">Belongs to the cation transport ATPase (P-type) (TC 3.A.3) family. Type IB subfamily.</text>
</comment>
<feature type="transmembrane region" description="Helical" evidence="17">
    <location>
        <begin position="647"/>
        <end position="669"/>
    </location>
</feature>
<dbReference type="Proteomes" id="UP000323392">
    <property type="component" value="Unassembled WGS sequence"/>
</dbReference>
<dbReference type="AlphaFoldDB" id="A0A150FP90"/>
<evidence type="ECO:0000256" key="9">
    <source>
        <dbReference type="ARBA" id="ARBA00022833"/>
    </source>
</evidence>
<reference evidence="19 21" key="1">
    <citation type="submission" date="2016-02" db="EMBL/GenBank/DDBJ databases">
        <title>Draft genome sequence for Clostridium paradoxum JW-YL-7.</title>
        <authorList>
            <person name="Utturkar S.M."/>
            <person name="Lancaster A."/>
            <person name="Poole F.L."/>
            <person name="Adams M.W."/>
            <person name="Brown S.D."/>
        </authorList>
    </citation>
    <scope>NUCLEOTIDE SEQUENCE [LARGE SCALE GENOMIC DNA]</scope>
    <source>
        <strain evidence="19 21">JW-YL-7</strain>
    </source>
</reference>
<dbReference type="SUPFAM" id="SSF56784">
    <property type="entry name" value="HAD-like"/>
    <property type="match status" value="1"/>
</dbReference>
<dbReference type="GO" id="GO:0005886">
    <property type="term" value="C:plasma membrane"/>
    <property type="evidence" value="ECO:0007669"/>
    <property type="project" value="UniProtKB-SubCell"/>
</dbReference>
<evidence type="ECO:0000256" key="14">
    <source>
        <dbReference type="ARBA" id="ARBA00023136"/>
    </source>
</evidence>
<dbReference type="PANTHER" id="PTHR48085:SF5">
    <property type="entry name" value="CADMIUM_ZINC-TRANSPORTING ATPASE HMA4-RELATED"/>
    <property type="match status" value="1"/>
</dbReference>
<comment type="caution">
    <text evidence="19">The sequence shown here is derived from an EMBL/GenBank/DDBJ whole genome shotgun (WGS) entry which is preliminary data.</text>
</comment>
<dbReference type="Proteomes" id="UP000092605">
    <property type="component" value="Unassembled WGS sequence"/>
</dbReference>
<dbReference type="GO" id="GO:0005524">
    <property type="term" value="F:ATP binding"/>
    <property type="evidence" value="ECO:0007669"/>
    <property type="project" value="UniProtKB-UniRule"/>
</dbReference>
<dbReference type="Pfam" id="PF00702">
    <property type="entry name" value="Hydrolase"/>
    <property type="match status" value="1"/>
</dbReference>
<evidence type="ECO:0000313" key="22">
    <source>
        <dbReference type="Proteomes" id="UP000323392"/>
    </source>
</evidence>
<dbReference type="SUPFAM" id="SSF55008">
    <property type="entry name" value="HMA, heavy metal-associated domain"/>
    <property type="match status" value="1"/>
</dbReference>
<keyword evidence="19" id="KW-0378">Hydrolase</keyword>
<dbReference type="FunFam" id="2.70.150.10:FF:000002">
    <property type="entry name" value="Copper-transporting ATPase 1, putative"/>
    <property type="match status" value="1"/>
</dbReference>
<keyword evidence="7 17" id="KW-0479">Metal-binding</keyword>
<dbReference type="InterPro" id="IPR059000">
    <property type="entry name" value="ATPase_P-type_domA"/>
</dbReference>
<keyword evidence="6 17" id="KW-0812">Transmembrane</keyword>
<dbReference type="SUPFAM" id="SSF81665">
    <property type="entry name" value="Calcium ATPase, transmembrane domain M"/>
    <property type="match status" value="1"/>
</dbReference>
<keyword evidence="4" id="KW-0104">Cadmium</keyword>
<dbReference type="InterPro" id="IPR036163">
    <property type="entry name" value="HMA_dom_sf"/>
</dbReference>
<keyword evidence="22" id="KW-1185">Reference proteome</keyword>
<dbReference type="GO" id="GO:0008551">
    <property type="term" value="F:P-type cadmium transporter activity"/>
    <property type="evidence" value="ECO:0007669"/>
    <property type="project" value="UniProtKB-EC"/>
</dbReference>
<evidence type="ECO:0000256" key="11">
    <source>
        <dbReference type="ARBA" id="ARBA00022842"/>
    </source>
</evidence>
<dbReference type="PROSITE" id="PS50846">
    <property type="entry name" value="HMA_2"/>
    <property type="match status" value="1"/>
</dbReference>
<evidence type="ECO:0000256" key="13">
    <source>
        <dbReference type="ARBA" id="ARBA00022989"/>
    </source>
</evidence>
<dbReference type="InterPro" id="IPR036412">
    <property type="entry name" value="HAD-like_sf"/>
</dbReference>
<feature type="transmembrane region" description="Helical" evidence="17">
    <location>
        <begin position="348"/>
        <end position="375"/>
    </location>
</feature>
<sequence length="699" mass="77212">MVIKEFILEGLACASCACLIEDEISKIDQVNLASLNFATKTLKVQIKDINSVYIVTRQIKDIIKNLEPDVLVFEKQPENKKHIYKNDSFKKNINVLVGAFIFVIAILFNFPSKVKIFLYTVSYIFIGSDVIVKAVKNLFRKKFFDENFLMSIATVGAFAIHEYPEAVSVMLFYKIGEFFQNLAVNKSRKSIQSLIDIAPNFANLKTSDGSKKVSPYEVNVSDVIIVKPGEKIPLDGIVIDGNSFVDTSVLTGESTPKSVNINDNVLSGYINKNGLLTIKVTKEFKDSTVSRILDLVENASSKKSPTEKFITKFSKYYTPIVVLLAISIAFIPPIFVDIGNFDKWIYRALVFLVVSCPCALVISIPLGFFGGIGAASANGILIKGSNYLEALTDIDIAVFDKTGTLTEGVFEVCDVKIDDCFDKDFVLDYVAVAESYSNHPIATSILKYYGKKTDTSLIDNFEEIPGYGIKASIQGNKILIGNEKLMKENNICFESTTKIGTVVYIAINDIYAGYIIISDKLKEDSKKTIDNLKLLGIKNIMLTGDNENIAKYICDTLELDKFYANLLPHEKVEKLEQLYSKNLNKKILFVGDGINDAPVIARADVGICMGALGSDSAIEASDIVIMTNSLYKLVEAIKISKFTKKIVIQNITLSLLVKGLVIILGSFGIATMWEAVFADVGVALISILNAIRILKFKSS</sequence>
<keyword evidence="14 17" id="KW-0472">Membrane</keyword>
<dbReference type="NCBIfam" id="TIGR01494">
    <property type="entry name" value="ATPase_P-type"/>
    <property type="match status" value="1"/>
</dbReference>
<proteinExistence type="inferred from homology"/>
<reference evidence="20 22" key="2">
    <citation type="submission" date="2016-11" db="EMBL/GenBank/DDBJ databases">
        <authorList>
            <person name="Varghese N."/>
            <person name="Submissions S."/>
        </authorList>
    </citation>
    <scope>NUCLEOTIDE SEQUENCE [LARGE SCALE GENOMIC DNA]</scope>
    <source>
        <strain evidence="20 22">DSM 7308</strain>
    </source>
</reference>
<feature type="transmembrane region" description="Helical" evidence="17">
    <location>
        <begin position="93"/>
        <end position="110"/>
    </location>
</feature>
<evidence type="ECO:0000313" key="19">
    <source>
        <dbReference type="EMBL" id="KXZ39396.1"/>
    </source>
</evidence>
<accession>A0A150FP90</accession>
<dbReference type="NCBIfam" id="TIGR01525">
    <property type="entry name" value="ATPase-IB_hvy"/>
    <property type="match status" value="1"/>
</dbReference>
<comment type="catalytic activity">
    <reaction evidence="16">
        <text>Cd(2+)(in) + ATP + H2O = Cd(2+)(out) + ADP + phosphate + H(+)</text>
        <dbReference type="Rhea" id="RHEA:12132"/>
        <dbReference type="ChEBI" id="CHEBI:15377"/>
        <dbReference type="ChEBI" id="CHEBI:15378"/>
        <dbReference type="ChEBI" id="CHEBI:30616"/>
        <dbReference type="ChEBI" id="CHEBI:43474"/>
        <dbReference type="ChEBI" id="CHEBI:48775"/>
        <dbReference type="ChEBI" id="CHEBI:456216"/>
        <dbReference type="EC" id="7.2.2.21"/>
    </reaction>
</comment>
<keyword evidence="8 17" id="KW-0547">Nucleotide-binding</keyword>
<dbReference type="EC" id="3.6.3.3" evidence="19"/>
<dbReference type="InterPro" id="IPR001757">
    <property type="entry name" value="P_typ_ATPase"/>
</dbReference>
<dbReference type="InterPro" id="IPR044492">
    <property type="entry name" value="P_typ_ATPase_HD_dom"/>
</dbReference>
<dbReference type="CDD" id="cd07548">
    <property type="entry name" value="P-type_ATPase-Cd_Zn_Co_like"/>
    <property type="match status" value="1"/>
</dbReference>
<dbReference type="Gene3D" id="3.40.1110.10">
    <property type="entry name" value="Calcium-transporting ATPase, cytoplasmic domain N"/>
    <property type="match status" value="1"/>
</dbReference>
<protein>
    <submittedName>
        <fullName evidence="20">Cd2+/Zn2+-exporting ATPase</fullName>
    </submittedName>
    <submittedName>
        <fullName evidence="19">Heavy metal translocating P-type ATPase</fullName>
        <ecNumber evidence="19">3.6.3.3</ecNumber>
    </submittedName>
</protein>
<dbReference type="RefSeq" id="WP_066068512.1">
    <property type="nucleotide sequence ID" value="NZ_FRBG01000002.1"/>
</dbReference>
<dbReference type="SFLD" id="SFLDG00002">
    <property type="entry name" value="C1.7:_P-type_atpase_like"/>
    <property type="match status" value="1"/>
</dbReference>
<evidence type="ECO:0000256" key="10">
    <source>
        <dbReference type="ARBA" id="ARBA00022840"/>
    </source>
</evidence>
<dbReference type="NCBIfam" id="TIGR01512">
    <property type="entry name" value="ATPase-IB2_Cd"/>
    <property type="match status" value="1"/>
</dbReference>
<dbReference type="PROSITE" id="PS00154">
    <property type="entry name" value="ATPASE_E1_E2"/>
    <property type="match status" value="1"/>
</dbReference>
<dbReference type="CDD" id="cd00371">
    <property type="entry name" value="HMA"/>
    <property type="match status" value="1"/>
</dbReference>
<evidence type="ECO:0000256" key="5">
    <source>
        <dbReference type="ARBA" id="ARBA00022553"/>
    </source>
</evidence>
<dbReference type="GO" id="GO:0016463">
    <property type="term" value="F:P-type zinc transporter activity"/>
    <property type="evidence" value="ECO:0007669"/>
    <property type="project" value="UniProtKB-EC"/>
</dbReference>
<dbReference type="PATRIC" id="fig|1121328.3.peg.470"/>
<dbReference type="Pfam" id="PF00122">
    <property type="entry name" value="E1-E2_ATPase"/>
    <property type="match status" value="1"/>
</dbReference>
<dbReference type="InterPro" id="IPR023214">
    <property type="entry name" value="HAD_sf"/>
</dbReference>
<name>A0A150FP90_CLOPD</name>
<dbReference type="InterPro" id="IPR008250">
    <property type="entry name" value="ATPase_P-typ_transduc_dom_A_sf"/>
</dbReference>
<dbReference type="EMBL" id="FRBG01000002">
    <property type="protein sequence ID" value="SHK53311.1"/>
    <property type="molecule type" value="Genomic_DNA"/>
</dbReference>
<comment type="catalytic activity">
    <reaction evidence="15">
        <text>Zn(2+)(in) + ATP + H2O = Zn(2+)(out) + ADP + phosphate + H(+)</text>
        <dbReference type="Rhea" id="RHEA:20621"/>
        <dbReference type="ChEBI" id="CHEBI:15377"/>
        <dbReference type="ChEBI" id="CHEBI:15378"/>
        <dbReference type="ChEBI" id="CHEBI:29105"/>
        <dbReference type="ChEBI" id="CHEBI:30616"/>
        <dbReference type="ChEBI" id="CHEBI:43474"/>
        <dbReference type="ChEBI" id="CHEBI:456216"/>
        <dbReference type="EC" id="7.2.2.12"/>
    </reaction>
</comment>
<keyword evidence="3 17" id="KW-1003">Cell membrane</keyword>
<dbReference type="PRINTS" id="PR00119">
    <property type="entry name" value="CATATPASE"/>
</dbReference>
<dbReference type="PANTHER" id="PTHR48085">
    <property type="entry name" value="CADMIUM/ZINC-TRANSPORTING ATPASE HMA2-RELATED"/>
    <property type="match status" value="1"/>
</dbReference>
<evidence type="ECO:0000256" key="4">
    <source>
        <dbReference type="ARBA" id="ARBA00022539"/>
    </source>
</evidence>
<evidence type="ECO:0000256" key="2">
    <source>
        <dbReference type="ARBA" id="ARBA00006024"/>
    </source>
</evidence>
<feature type="transmembrane region" description="Helical" evidence="17">
    <location>
        <begin position="116"/>
        <end position="135"/>
    </location>
</feature>
<keyword evidence="9" id="KW-0862">Zinc</keyword>
<keyword evidence="5" id="KW-0597">Phosphoprotein</keyword>
<dbReference type="PRINTS" id="PR00941">
    <property type="entry name" value="CDATPASE"/>
</dbReference>